<organism evidence="2 3">
    <name type="scientific">Suillus luteus UH-Slu-Lm8-n1</name>
    <dbReference type="NCBI Taxonomy" id="930992"/>
    <lineage>
        <taxon>Eukaryota</taxon>
        <taxon>Fungi</taxon>
        <taxon>Dikarya</taxon>
        <taxon>Basidiomycota</taxon>
        <taxon>Agaricomycotina</taxon>
        <taxon>Agaricomycetes</taxon>
        <taxon>Agaricomycetidae</taxon>
        <taxon>Boletales</taxon>
        <taxon>Suillineae</taxon>
        <taxon>Suillaceae</taxon>
        <taxon>Suillus</taxon>
    </lineage>
</organism>
<dbReference type="EMBL" id="KN835215">
    <property type="protein sequence ID" value="KIK43352.1"/>
    <property type="molecule type" value="Genomic_DNA"/>
</dbReference>
<evidence type="ECO:0000256" key="1">
    <source>
        <dbReference type="SAM" id="MobiDB-lite"/>
    </source>
</evidence>
<accession>A0A0D0BAM9</accession>
<reference evidence="2 3" key="1">
    <citation type="submission" date="2014-04" db="EMBL/GenBank/DDBJ databases">
        <authorList>
            <consortium name="DOE Joint Genome Institute"/>
            <person name="Kuo A."/>
            <person name="Ruytinx J."/>
            <person name="Rineau F."/>
            <person name="Colpaert J."/>
            <person name="Kohler A."/>
            <person name="Nagy L.G."/>
            <person name="Floudas D."/>
            <person name="Copeland A."/>
            <person name="Barry K.W."/>
            <person name="Cichocki N."/>
            <person name="Veneault-Fourrey C."/>
            <person name="LaButti K."/>
            <person name="Lindquist E.A."/>
            <person name="Lipzen A."/>
            <person name="Lundell T."/>
            <person name="Morin E."/>
            <person name="Murat C."/>
            <person name="Sun H."/>
            <person name="Tunlid A."/>
            <person name="Henrissat B."/>
            <person name="Grigoriev I.V."/>
            <person name="Hibbett D.S."/>
            <person name="Martin F."/>
            <person name="Nordberg H.P."/>
            <person name="Cantor M.N."/>
            <person name="Hua S.X."/>
        </authorList>
    </citation>
    <scope>NUCLEOTIDE SEQUENCE [LARGE SCALE GENOMIC DNA]</scope>
    <source>
        <strain evidence="2 3">UH-Slu-Lm8-n1</strain>
    </source>
</reference>
<sequence length="492" mass="55709">DWYLNDQDRFNSLSFADYIKEVRDYWLPSDWENTVRQDMLSSTQGQRSFIEWAVEIQSKNTLLRDTDSYFTDVYLKYHLESHMNPTLRAEYRDERITETDLHKWIDKVKVLDRKRIRNVVQTKEAADSAYRAGQGKGSTDKKLNSSTRFNAKSGQTTSNADSSKPFTRLPSLTDDERQLLRDNEGCFKCREPFVKHSSANCSKGFPDGATYKALTAATIAAKKAKKNAKEVVAAVEVEENHTVAVVMPSAVLGNGSDSDEECVAPLQTPHLRWDCRIDGPAVSSSIVVSALIDHGSSLVLIDEDLVLKLGLRRHQLSKPVPITLALSQDKEAFFLSHYVKLSCSSLDHAYTSRTVRAIIAPKLCTPLLLGGPFLEHNRIIIDHELRTCIVKDTNYDLLRSPTTVAPRPARPVQEVDIVAAIKARIEGLEYQDTLRALDAKVKTDFRDRFPADIPHNDTMPSEVLFRIHLKEANKIVQQRSYDCPKKYRAAWK</sequence>
<dbReference type="OrthoDB" id="2369050at2759"/>
<dbReference type="InterPro" id="IPR021109">
    <property type="entry name" value="Peptidase_aspartic_dom_sf"/>
</dbReference>
<keyword evidence="3" id="KW-1185">Reference proteome</keyword>
<dbReference type="HOGENOM" id="CLU_018255_1_0_1"/>
<proteinExistence type="predicted"/>
<dbReference type="STRING" id="930992.A0A0D0BAM9"/>
<name>A0A0D0BAM9_9AGAM</name>
<dbReference type="CDD" id="cd00303">
    <property type="entry name" value="retropepsin_like"/>
    <property type="match status" value="1"/>
</dbReference>
<evidence type="ECO:0000313" key="3">
    <source>
        <dbReference type="Proteomes" id="UP000054485"/>
    </source>
</evidence>
<reference evidence="3" key="2">
    <citation type="submission" date="2015-01" db="EMBL/GenBank/DDBJ databases">
        <title>Evolutionary Origins and Diversification of the Mycorrhizal Mutualists.</title>
        <authorList>
            <consortium name="DOE Joint Genome Institute"/>
            <consortium name="Mycorrhizal Genomics Consortium"/>
            <person name="Kohler A."/>
            <person name="Kuo A."/>
            <person name="Nagy L.G."/>
            <person name="Floudas D."/>
            <person name="Copeland A."/>
            <person name="Barry K.W."/>
            <person name="Cichocki N."/>
            <person name="Veneault-Fourrey C."/>
            <person name="LaButti K."/>
            <person name="Lindquist E.A."/>
            <person name="Lipzen A."/>
            <person name="Lundell T."/>
            <person name="Morin E."/>
            <person name="Murat C."/>
            <person name="Riley R."/>
            <person name="Ohm R."/>
            <person name="Sun H."/>
            <person name="Tunlid A."/>
            <person name="Henrissat B."/>
            <person name="Grigoriev I.V."/>
            <person name="Hibbett D.S."/>
            <person name="Martin F."/>
        </authorList>
    </citation>
    <scope>NUCLEOTIDE SEQUENCE [LARGE SCALE GENOMIC DNA]</scope>
    <source>
        <strain evidence="3">UH-Slu-Lm8-n1</strain>
    </source>
</reference>
<feature type="compositionally biased region" description="Polar residues" evidence="1">
    <location>
        <begin position="144"/>
        <end position="165"/>
    </location>
</feature>
<dbReference type="InParanoid" id="A0A0D0BAM9"/>
<dbReference type="AlphaFoldDB" id="A0A0D0BAM9"/>
<evidence type="ECO:0000313" key="2">
    <source>
        <dbReference type="EMBL" id="KIK43352.1"/>
    </source>
</evidence>
<feature type="non-terminal residue" evidence="2">
    <location>
        <position position="1"/>
    </location>
</feature>
<feature type="non-terminal residue" evidence="2">
    <location>
        <position position="492"/>
    </location>
</feature>
<dbReference type="Gene3D" id="2.40.70.10">
    <property type="entry name" value="Acid Proteases"/>
    <property type="match status" value="1"/>
</dbReference>
<dbReference type="Proteomes" id="UP000054485">
    <property type="component" value="Unassembled WGS sequence"/>
</dbReference>
<feature type="region of interest" description="Disordered" evidence="1">
    <location>
        <begin position="124"/>
        <end position="174"/>
    </location>
</feature>
<gene>
    <name evidence="2" type="ORF">CY34DRAFT_40541</name>
</gene>
<protein>
    <submittedName>
        <fullName evidence="2">Uncharacterized protein</fullName>
    </submittedName>
</protein>